<dbReference type="AlphaFoldDB" id="A0A8S2YRL4"/>
<sequence>MSNTRILRITVRLEIVVPLVEDNREEEEMPQILISEVRTAVQSRQSAWSRWYHERSTKIWWIQTVENNRQTIQRMLKD</sequence>
<comment type="caution">
    <text evidence="1">The sequence shown here is derived from an EMBL/GenBank/DDBJ whole genome shotgun (WGS) entry which is preliminary data.</text>
</comment>
<accession>A0A8S2YRL4</accession>
<name>A0A8S2YRL4_9BILA</name>
<evidence type="ECO:0000313" key="1">
    <source>
        <dbReference type="EMBL" id="CAF4562908.1"/>
    </source>
</evidence>
<dbReference type="EMBL" id="CAJOBI010095503">
    <property type="protein sequence ID" value="CAF4562908.1"/>
    <property type="molecule type" value="Genomic_DNA"/>
</dbReference>
<dbReference type="Proteomes" id="UP000676336">
    <property type="component" value="Unassembled WGS sequence"/>
</dbReference>
<reference evidence="1" key="1">
    <citation type="submission" date="2021-02" db="EMBL/GenBank/DDBJ databases">
        <authorList>
            <person name="Nowell W R."/>
        </authorList>
    </citation>
    <scope>NUCLEOTIDE SEQUENCE</scope>
</reference>
<proteinExistence type="predicted"/>
<evidence type="ECO:0000313" key="2">
    <source>
        <dbReference type="Proteomes" id="UP000676336"/>
    </source>
</evidence>
<organism evidence="1 2">
    <name type="scientific">Rotaria magnacalcarata</name>
    <dbReference type="NCBI Taxonomy" id="392030"/>
    <lineage>
        <taxon>Eukaryota</taxon>
        <taxon>Metazoa</taxon>
        <taxon>Spiralia</taxon>
        <taxon>Gnathifera</taxon>
        <taxon>Rotifera</taxon>
        <taxon>Eurotatoria</taxon>
        <taxon>Bdelloidea</taxon>
        <taxon>Philodinida</taxon>
        <taxon>Philodinidae</taxon>
        <taxon>Rotaria</taxon>
    </lineage>
</organism>
<gene>
    <name evidence="1" type="ORF">SMN809_LOCUS37521</name>
</gene>
<protein>
    <submittedName>
        <fullName evidence="1">Uncharacterized protein</fullName>
    </submittedName>
</protein>